<dbReference type="PANTHER" id="PTHR30273:SF2">
    <property type="entry name" value="PROTEIN FECR"/>
    <property type="match status" value="1"/>
</dbReference>
<keyword evidence="1" id="KW-1133">Transmembrane helix</keyword>
<keyword evidence="1" id="KW-0812">Transmembrane</keyword>
<feature type="domain" description="Protein FecR C-terminal" evidence="3">
    <location>
        <begin position="308"/>
        <end position="372"/>
    </location>
</feature>
<evidence type="ECO:0000259" key="2">
    <source>
        <dbReference type="Pfam" id="PF04773"/>
    </source>
</evidence>
<protein>
    <submittedName>
        <fullName evidence="4">FecR family protein</fullName>
    </submittedName>
</protein>
<keyword evidence="5" id="KW-1185">Reference proteome</keyword>
<evidence type="ECO:0000259" key="3">
    <source>
        <dbReference type="Pfam" id="PF16344"/>
    </source>
</evidence>
<evidence type="ECO:0000256" key="1">
    <source>
        <dbReference type="SAM" id="Phobius"/>
    </source>
</evidence>
<accession>A0A1T5P8N6</accession>
<dbReference type="InterPro" id="IPR012373">
    <property type="entry name" value="Ferrdict_sens_TM"/>
</dbReference>
<organism evidence="4 5">
    <name type="scientific">Chitinophaga ginsengisegetis</name>
    <dbReference type="NCBI Taxonomy" id="393003"/>
    <lineage>
        <taxon>Bacteria</taxon>
        <taxon>Pseudomonadati</taxon>
        <taxon>Bacteroidota</taxon>
        <taxon>Chitinophagia</taxon>
        <taxon>Chitinophagales</taxon>
        <taxon>Chitinophagaceae</taxon>
        <taxon>Chitinophaga</taxon>
    </lineage>
</organism>
<gene>
    <name evidence="4" type="ORF">SAMN05660461_4960</name>
</gene>
<evidence type="ECO:0000313" key="4">
    <source>
        <dbReference type="EMBL" id="SKD09081.1"/>
    </source>
</evidence>
<evidence type="ECO:0000313" key="5">
    <source>
        <dbReference type="Proteomes" id="UP000190166"/>
    </source>
</evidence>
<dbReference type="PANTHER" id="PTHR30273">
    <property type="entry name" value="PERIPLASMIC SIGNAL SENSOR AND SIGMA FACTOR ACTIVATOR FECR-RELATED"/>
    <property type="match status" value="1"/>
</dbReference>
<reference evidence="4 5" key="1">
    <citation type="submission" date="2017-02" db="EMBL/GenBank/DDBJ databases">
        <authorList>
            <person name="Peterson S.W."/>
        </authorList>
    </citation>
    <scope>NUCLEOTIDE SEQUENCE [LARGE SCALE GENOMIC DNA]</scope>
    <source>
        <strain evidence="4 5">DSM 18108</strain>
    </source>
</reference>
<proteinExistence type="predicted"/>
<dbReference type="AlphaFoldDB" id="A0A1T5P8N6"/>
<sequence>MEVNREHIRALLFEKITGSISEEDDRLVTAAIESDAAVAAMWHNIRQELDNDKGRRFIAGIDETRGWNNVKPQLQSRSKIFPLRKWRMAAAVALLIIAAGGAWYFSGRNISPGPPALPLAKNTLQLRLSDGKDIPLSSSASNTITAGSMKLVTNGNSLTYTAPENTTDEWATLMVPGKLDYKIVLKDGTEVWLNSLSSLRFPYAFRGSNREVYLSGEAYFKVAKNEHQPFIVHAGETTVEVLGTSFNIQAYEPGNVTTSLVEGAVVSSRKDLKVKLSPGYQSVYEDGKFTTTSFDTYNTLSWMDGTTHFRDEKLSSIAVIISRWFEVPVIFDNPALANETLSGAIDKRKPLDVFLTNIAISSGVQYYYKGNVLHLK</sequence>
<dbReference type="GO" id="GO:0016989">
    <property type="term" value="F:sigma factor antagonist activity"/>
    <property type="evidence" value="ECO:0007669"/>
    <property type="project" value="TreeGrafter"/>
</dbReference>
<feature type="domain" description="FecR protein" evidence="2">
    <location>
        <begin position="182"/>
        <end position="265"/>
    </location>
</feature>
<dbReference type="Gene3D" id="2.60.120.1440">
    <property type="match status" value="1"/>
</dbReference>
<name>A0A1T5P8N6_9BACT</name>
<dbReference type="Pfam" id="PF16344">
    <property type="entry name" value="FecR_C"/>
    <property type="match status" value="1"/>
</dbReference>
<dbReference type="Pfam" id="PF04773">
    <property type="entry name" value="FecR"/>
    <property type="match status" value="1"/>
</dbReference>
<dbReference type="EMBL" id="FUZZ01000004">
    <property type="protein sequence ID" value="SKD09081.1"/>
    <property type="molecule type" value="Genomic_DNA"/>
</dbReference>
<dbReference type="InterPro" id="IPR006860">
    <property type="entry name" value="FecR"/>
</dbReference>
<keyword evidence="1" id="KW-0472">Membrane</keyword>
<dbReference type="Gene3D" id="3.55.50.30">
    <property type="match status" value="1"/>
</dbReference>
<dbReference type="InterPro" id="IPR032508">
    <property type="entry name" value="FecR_C"/>
</dbReference>
<dbReference type="RefSeq" id="WP_079472224.1">
    <property type="nucleotide sequence ID" value="NZ_FUZZ01000004.1"/>
</dbReference>
<dbReference type="STRING" id="393003.SAMN05660461_4960"/>
<dbReference type="Proteomes" id="UP000190166">
    <property type="component" value="Unassembled WGS sequence"/>
</dbReference>
<feature type="transmembrane region" description="Helical" evidence="1">
    <location>
        <begin position="86"/>
        <end position="105"/>
    </location>
</feature>